<comment type="caution">
    <text evidence="3">The sequence shown here is derived from an EMBL/GenBank/DDBJ whole genome shotgun (WGS) entry which is preliminary data.</text>
</comment>
<keyword evidence="1" id="KW-1133">Transmembrane helix</keyword>
<accession>A0A6A1QFW2</accession>
<dbReference type="PROSITE" id="PS51144">
    <property type="entry name" value="ALPHA_CA_2"/>
    <property type="match status" value="1"/>
</dbReference>
<dbReference type="AlphaFoldDB" id="A0A6A1QFW2"/>
<keyword evidence="4" id="KW-1185">Reference proteome</keyword>
<reference evidence="3 4" key="1">
    <citation type="journal article" date="2019" name="PLoS ONE">
        <title>Genomic analyses reveal an absence of contemporary introgressive admixture between fin whales and blue whales, despite known hybrids.</title>
        <authorList>
            <person name="Westbury M.V."/>
            <person name="Petersen B."/>
            <person name="Lorenzen E.D."/>
        </authorList>
    </citation>
    <scope>NUCLEOTIDE SEQUENCE [LARGE SCALE GENOMIC DNA]</scope>
    <source>
        <strain evidence="3">FinWhale-01</strain>
    </source>
</reference>
<proteinExistence type="predicted"/>
<dbReference type="OrthoDB" id="10465279at2759"/>
<sequence>MINNFRPVQKFDERLVYVSFRQGIALSVALAGVLGISIVLAVSIWLFRRKKSSKKVANKGVIYKPAIKQETKAHA</sequence>
<feature type="transmembrane region" description="Helical" evidence="1">
    <location>
        <begin position="24"/>
        <end position="47"/>
    </location>
</feature>
<dbReference type="EMBL" id="SGJD01000229">
    <property type="protein sequence ID" value="KAB0406134.1"/>
    <property type="molecule type" value="Genomic_DNA"/>
</dbReference>
<organism evidence="3 4">
    <name type="scientific">Balaenoptera physalus</name>
    <name type="common">Fin whale</name>
    <name type="synonym">Balaena physalus</name>
    <dbReference type="NCBI Taxonomy" id="9770"/>
    <lineage>
        <taxon>Eukaryota</taxon>
        <taxon>Metazoa</taxon>
        <taxon>Chordata</taxon>
        <taxon>Craniata</taxon>
        <taxon>Vertebrata</taxon>
        <taxon>Euteleostomi</taxon>
        <taxon>Mammalia</taxon>
        <taxon>Eutheria</taxon>
        <taxon>Laurasiatheria</taxon>
        <taxon>Artiodactyla</taxon>
        <taxon>Whippomorpha</taxon>
        <taxon>Cetacea</taxon>
        <taxon>Mysticeti</taxon>
        <taxon>Balaenopteridae</taxon>
        <taxon>Balaenoptera</taxon>
    </lineage>
</organism>
<protein>
    <recommendedName>
        <fullName evidence="2">Alpha-carbonic anhydrase domain-containing protein</fullName>
    </recommendedName>
</protein>
<name>A0A6A1QFW2_BALPH</name>
<evidence type="ECO:0000259" key="2">
    <source>
        <dbReference type="PROSITE" id="PS51144"/>
    </source>
</evidence>
<evidence type="ECO:0000313" key="4">
    <source>
        <dbReference type="Proteomes" id="UP000437017"/>
    </source>
</evidence>
<evidence type="ECO:0000313" key="3">
    <source>
        <dbReference type="EMBL" id="KAB0406134.1"/>
    </source>
</evidence>
<dbReference type="InterPro" id="IPR001148">
    <property type="entry name" value="CA_dom"/>
</dbReference>
<keyword evidence="1" id="KW-0472">Membrane</keyword>
<keyword evidence="1" id="KW-0812">Transmembrane</keyword>
<gene>
    <name evidence="3" type="ORF">E2I00_018596</name>
</gene>
<evidence type="ECO:0000256" key="1">
    <source>
        <dbReference type="SAM" id="Phobius"/>
    </source>
</evidence>
<feature type="domain" description="Alpha-carbonic anhydrase" evidence="2">
    <location>
        <begin position="1"/>
        <end position="20"/>
    </location>
</feature>
<dbReference type="Proteomes" id="UP000437017">
    <property type="component" value="Unassembled WGS sequence"/>
</dbReference>